<dbReference type="AlphaFoldDB" id="A0A3E4Y1R5"/>
<proteinExistence type="predicted"/>
<dbReference type="EMBL" id="QSTP01000029">
    <property type="protein sequence ID" value="RGM66676.1"/>
    <property type="molecule type" value="Genomic_DNA"/>
</dbReference>
<dbReference type="InterPro" id="IPR025272">
    <property type="entry name" value="SocA_Panacea"/>
</dbReference>
<evidence type="ECO:0000313" key="4">
    <source>
        <dbReference type="EMBL" id="RHC35549.1"/>
    </source>
</evidence>
<evidence type="ECO:0000313" key="6">
    <source>
        <dbReference type="Proteomes" id="UP000283765"/>
    </source>
</evidence>
<comment type="caution">
    <text evidence="2">The sequence shown here is derived from an EMBL/GenBank/DDBJ whole genome shotgun (WGS) entry which is preliminary data.</text>
</comment>
<evidence type="ECO:0000313" key="7">
    <source>
        <dbReference type="Proteomes" id="UP000286104"/>
    </source>
</evidence>
<dbReference type="Proteomes" id="UP000260758">
    <property type="component" value="Unassembled WGS sequence"/>
</dbReference>
<protein>
    <submittedName>
        <fullName evidence="2">DUF4065 domain-containing protein</fullName>
    </submittedName>
</protein>
<evidence type="ECO:0000313" key="3">
    <source>
        <dbReference type="EMBL" id="RGU19599.1"/>
    </source>
</evidence>
<feature type="domain" description="Antitoxin SocA-like Panacea" evidence="1">
    <location>
        <begin position="28"/>
        <end position="114"/>
    </location>
</feature>
<dbReference type="Proteomes" id="UP000286104">
    <property type="component" value="Unassembled WGS sequence"/>
</dbReference>
<reference evidence="5 6" key="1">
    <citation type="submission" date="2018-08" db="EMBL/GenBank/DDBJ databases">
        <title>A genome reference for cultivated species of the human gut microbiota.</title>
        <authorList>
            <person name="Zou Y."/>
            <person name="Xue W."/>
            <person name="Luo G."/>
        </authorList>
    </citation>
    <scope>NUCLEOTIDE SEQUENCE [LARGE SCALE GENOMIC DNA]</scope>
    <source>
        <strain evidence="3 6">AF17-27</strain>
        <strain evidence="4 7">AM36-3AA</strain>
        <strain evidence="2 5">OM07-13</strain>
    </source>
</reference>
<evidence type="ECO:0000259" key="1">
    <source>
        <dbReference type="Pfam" id="PF13274"/>
    </source>
</evidence>
<dbReference type="Pfam" id="PF13274">
    <property type="entry name" value="SocA_Panacea"/>
    <property type="match status" value="1"/>
</dbReference>
<accession>A0A3E4Y1R5</accession>
<gene>
    <name evidence="4" type="ORF">DW848_14605</name>
    <name evidence="3" type="ORF">DWW89_15215</name>
    <name evidence="2" type="ORF">DXB99_17315</name>
</gene>
<evidence type="ECO:0000313" key="2">
    <source>
        <dbReference type="EMBL" id="RGM66676.1"/>
    </source>
</evidence>
<sequence length="163" mass="19385">MARAIDVAQCIFTEYKSISGKTIDEMKLHKLLYLSQRESIAITNEPMFKENFEGWKYGPVCREVRNSYTEDGMFADDIREVSDEERYIVKNIILQYGAYESWKLSELSHKEISWRNARKGITEGHNGRRILKLEDIRKDAEKVRPYDSIWDMYYDEFDDAEEM</sequence>
<evidence type="ECO:0000313" key="5">
    <source>
        <dbReference type="Proteomes" id="UP000260758"/>
    </source>
</evidence>
<dbReference type="RefSeq" id="WP_117719490.1">
    <property type="nucleotide sequence ID" value="NZ_QRUL01000003.1"/>
</dbReference>
<organism evidence="2 5">
    <name type="scientific">Agathobacter rectalis</name>
    <dbReference type="NCBI Taxonomy" id="39491"/>
    <lineage>
        <taxon>Bacteria</taxon>
        <taxon>Bacillati</taxon>
        <taxon>Bacillota</taxon>
        <taxon>Clostridia</taxon>
        <taxon>Lachnospirales</taxon>
        <taxon>Lachnospiraceae</taxon>
        <taxon>Agathobacter</taxon>
    </lineage>
</organism>
<name>A0A3E4Y1R5_9FIRM</name>
<dbReference type="Proteomes" id="UP000283765">
    <property type="component" value="Unassembled WGS sequence"/>
</dbReference>
<dbReference type="EMBL" id="QRXR01000037">
    <property type="protein sequence ID" value="RGU19599.1"/>
    <property type="molecule type" value="Genomic_DNA"/>
</dbReference>
<dbReference type="EMBL" id="QSHU01000027">
    <property type="protein sequence ID" value="RHC35549.1"/>
    <property type="molecule type" value="Genomic_DNA"/>
</dbReference>